<evidence type="ECO:0000259" key="2">
    <source>
        <dbReference type="Pfam" id="PF02638"/>
    </source>
</evidence>
<dbReference type="HOGENOM" id="CLU_019247_0_0_9"/>
<dbReference type="InterPro" id="IPR052177">
    <property type="entry name" value="Divisome_Glycosyl_Hydrolase"/>
</dbReference>
<proteinExistence type="predicted"/>
<dbReference type="PANTHER" id="PTHR43405">
    <property type="entry name" value="GLYCOSYL HYDROLASE DIGH"/>
    <property type="match status" value="1"/>
</dbReference>
<name>U2KXW5_9FIRM</name>
<dbReference type="InterPro" id="IPR017853">
    <property type="entry name" value="GH"/>
</dbReference>
<gene>
    <name evidence="3" type="ORF">RUMCAL_00671</name>
</gene>
<reference evidence="3 4" key="1">
    <citation type="submission" date="2013-07" db="EMBL/GenBank/DDBJ databases">
        <authorList>
            <person name="Weinstock G."/>
            <person name="Sodergren E."/>
            <person name="Wylie T."/>
            <person name="Fulton L."/>
            <person name="Fulton R."/>
            <person name="Fronick C."/>
            <person name="O'Laughlin M."/>
            <person name="Godfrey J."/>
            <person name="Miner T."/>
            <person name="Herter B."/>
            <person name="Appelbaum E."/>
            <person name="Cordes M."/>
            <person name="Lek S."/>
            <person name="Wollam A."/>
            <person name="Pepin K.H."/>
            <person name="Palsikar V.B."/>
            <person name="Mitreva M."/>
            <person name="Wilson R.K."/>
        </authorList>
    </citation>
    <scope>NUCLEOTIDE SEQUENCE [LARGE SCALE GENOMIC DNA]</scope>
    <source>
        <strain evidence="3 4">ATCC 27760</strain>
    </source>
</reference>
<dbReference type="SUPFAM" id="SSF51445">
    <property type="entry name" value="(Trans)glycosidases"/>
    <property type="match status" value="1"/>
</dbReference>
<feature type="domain" description="Glycosyl hydrolase-like 10" evidence="2">
    <location>
        <begin position="25"/>
        <end position="286"/>
    </location>
</feature>
<evidence type="ECO:0000313" key="4">
    <source>
        <dbReference type="Proteomes" id="UP000016662"/>
    </source>
</evidence>
<dbReference type="STRING" id="411473.RUMCAL_00671"/>
<dbReference type="Gene3D" id="3.20.20.80">
    <property type="entry name" value="Glycosidases"/>
    <property type="match status" value="1"/>
</dbReference>
<organism evidence="3 4">
    <name type="scientific">Ruminococcus callidus ATCC 27760</name>
    <dbReference type="NCBI Taxonomy" id="411473"/>
    <lineage>
        <taxon>Bacteria</taxon>
        <taxon>Bacillati</taxon>
        <taxon>Bacillota</taxon>
        <taxon>Clostridia</taxon>
        <taxon>Eubacteriales</taxon>
        <taxon>Oscillospiraceae</taxon>
        <taxon>Ruminococcus</taxon>
    </lineage>
</organism>
<evidence type="ECO:0000313" key="3">
    <source>
        <dbReference type="EMBL" id="ERJ96950.1"/>
    </source>
</evidence>
<keyword evidence="4" id="KW-1185">Reference proteome</keyword>
<dbReference type="Pfam" id="PF02638">
    <property type="entry name" value="GHL10"/>
    <property type="match status" value="1"/>
</dbReference>
<comment type="caution">
    <text evidence="3">The sequence shown here is derived from an EMBL/GenBank/DDBJ whole genome shotgun (WGS) entry which is preliminary data.</text>
</comment>
<dbReference type="PATRIC" id="fig|411473.3.peg.527"/>
<dbReference type="eggNOG" id="COG1649">
    <property type="taxonomic scope" value="Bacteria"/>
</dbReference>
<dbReference type="PANTHER" id="PTHR43405:SF1">
    <property type="entry name" value="GLYCOSYL HYDROLASE DIGH"/>
    <property type="match status" value="1"/>
</dbReference>
<sequence length="359" mass="40494">MWFPYLDYADTLAGKTAEQFRESMHQRFQQAADMGINTVYLHLRAFGDAYYCSQLFPPAAAVGDFDPLPILLEEAHRLHLSVHGWINPLRLQNDAGMGALSDRYQIGQWYRDSQKNGTYLCKVGDYWWLNPAYPEVRQLIADGVAEIVQQYEVDGIHLDDYFYPTTETAFDAAAFADAKADNLNQFRLSQVNEMIQQIYSTVKAKSPKLLLSISPQGTMDGNYTKQYADVRRWGSEAGYCDVLIPQVYFGFENEAAPFSETVTEWVQTVTYDSVSLVIGIGTHKYGKVDQWAGSGSMEWTTQWDLPVRQATQVLETDGTDGLAVYDYATTFLPESNAERMAQQVEQLGALLRGMPADPL</sequence>
<dbReference type="Proteomes" id="UP000016662">
    <property type="component" value="Unassembled WGS sequence"/>
</dbReference>
<dbReference type="InterPro" id="IPR003790">
    <property type="entry name" value="GHL10"/>
</dbReference>
<dbReference type="EMBL" id="AWVF01000085">
    <property type="protein sequence ID" value="ERJ96950.1"/>
    <property type="molecule type" value="Genomic_DNA"/>
</dbReference>
<keyword evidence="1" id="KW-0732">Signal</keyword>
<protein>
    <recommendedName>
        <fullName evidence="2">Glycosyl hydrolase-like 10 domain-containing protein</fullName>
    </recommendedName>
</protein>
<accession>U2KXW5</accession>
<evidence type="ECO:0000256" key="1">
    <source>
        <dbReference type="ARBA" id="ARBA00022729"/>
    </source>
</evidence>
<dbReference type="AlphaFoldDB" id="U2KXW5"/>